<evidence type="ECO:0000313" key="2">
    <source>
        <dbReference type="EMBL" id="ETL46388.1"/>
    </source>
</evidence>
<evidence type="ECO:0000313" key="1">
    <source>
        <dbReference type="EMBL" id="ETK92964.1"/>
    </source>
</evidence>
<dbReference type="EMBL" id="KI685068">
    <property type="protein sequence ID" value="ETK92964.1"/>
    <property type="molecule type" value="Genomic_DNA"/>
</dbReference>
<protein>
    <submittedName>
        <fullName evidence="1">Uncharacterized protein</fullName>
    </submittedName>
</protein>
<dbReference type="EMBL" id="KI671580">
    <property type="protein sequence ID" value="ETL46388.1"/>
    <property type="molecule type" value="Genomic_DNA"/>
</dbReference>
<reference evidence="2 3" key="2">
    <citation type="submission" date="2013-11" db="EMBL/GenBank/DDBJ databases">
        <title>The Genome Sequence of Phytophthora parasitica CJ05E6.</title>
        <authorList>
            <consortium name="The Broad Institute Genomics Platform"/>
            <person name="Russ C."/>
            <person name="Tyler B."/>
            <person name="Panabieres F."/>
            <person name="Shan W."/>
            <person name="Tripathy S."/>
            <person name="Grunwald N."/>
            <person name="Machado M."/>
            <person name="Johnson C.S."/>
            <person name="Arredondo F."/>
            <person name="Hong C."/>
            <person name="Coffey M."/>
            <person name="Young S.K."/>
            <person name="Zeng Q."/>
            <person name="Gargeya S."/>
            <person name="Fitzgerald M."/>
            <person name="Abouelleil A."/>
            <person name="Alvarado L."/>
            <person name="Chapman S.B."/>
            <person name="Gainer-Dewar J."/>
            <person name="Goldberg J."/>
            <person name="Griggs A."/>
            <person name="Gujja S."/>
            <person name="Hansen M."/>
            <person name="Howarth C."/>
            <person name="Imamovic A."/>
            <person name="Ireland A."/>
            <person name="Larimer J."/>
            <person name="McCowan C."/>
            <person name="Murphy C."/>
            <person name="Pearson M."/>
            <person name="Poon T.W."/>
            <person name="Priest M."/>
            <person name="Roberts A."/>
            <person name="Saif S."/>
            <person name="Shea T."/>
            <person name="Sykes S."/>
            <person name="Wortman J."/>
            <person name="Nusbaum C."/>
            <person name="Birren B."/>
        </authorList>
    </citation>
    <scope>NUCLEOTIDE SEQUENCE [LARGE SCALE GENOMIC DNA]</scope>
    <source>
        <strain evidence="2 3">CJ05E6</strain>
    </source>
</reference>
<dbReference type="Proteomes" id="UP000053236">
    <property type="component" value="Unassembled WGS sequence"/>
</dbReference>
<dbReference type="Proteomes" id="UP000053864">
    <property type="component" value="Unassembled WGS sequence"/>
</dbReference>
<reference evidence="1" key="1">
    <citation type="submission" date="2013-11" db="EMBL/GenBank/DDBJ databases">
        <title>The Genome Sequence of Phytophthora parasitica CJ02B3.</title>
        <authorList>
            <consortium name="The Broad Institute Genomics Platform"/>
            <person name="Russ C."/>
            <person name="Tyler B."/>
            <person name="Panabieres F."/>
            <person name="Shan W."/>
            <person name="Tripathy S."/>
            <person name="Grunwald N."/>
            <person name="Machado M."/>
            <person name="Johnson C.S."/>
            <person name="Arredondo F."/>
            <person name="Hong C."/>
            <person name="Coffey M."/>
            <person name="Young S.K."/>
            <person name="Zeng Q."/>
            <person name="Gargeya S."/>
            <person name="Fitzgerald M."/>
            <person name="Abouelleil A."/>
            <person name="Alvarado L."/>
            <person name="Chapman S.B."/>
            <person name="Gainer-Dewar J."/>
            <person name="Goldberg J."/>
            <person name="Griggs A."/>
            <person name="Gujja S."/>
            <person name="Hansen M."/>
            <person name="Howarth C."/>
            <person name="Imamovic A."/>
            <person name="Ireland A."/>
            <person name="Larimer J."/>
            <person name="McCowan C."/>
            <person name="Murphy C."/>
            <person name="Pearson M."/>
            <person name="Poon T.W."/>
            <person name="Priest M."/>
            <person name="Roberts A."/>
            <person name="Saif S."/>
            <person name="Shea T."/>
            <person name="Sykes S."/>
            <person name="Wortman J."/>
            <person name="Nusbaum C."/>
            <person name="Birren B."/>
        </authorList>
    </citation>
    <scope>NUCLEOTIDE SEQUENCE [LARGE SCALE GENOMIC DNA]</scope>
    <source>
        <strain evidence="1">CJ02B3</strain>
    </source>
</reference>
<name>W2HCV1_PHYNI</name>
<organism evidence="1">
    <name type="scientific">Phytophthora nicotianae</name>
    <name type="common">Potato buckeye rot agent</name>
    <name type="synonym">Phytophthora parasitica</name>
    <dbReference type="NCBI Taxonomy" id="4792"/>
    <lineage>
        <taxon>Eukaryota</taxon>
        <taxon>Sar</taxon>
        <taxon>Stramenopiles</taxon>
        <taxon>Oomycota</taxon>
        <taxon>Peronosporomycetes</taxon>
        <taxon>Peronosporales</taxon>
        <taxon>Peronosporaceae</taxon>
        <taxon>Phytophthora</taxon>
    </lineage>
</organism>
<accession>W2HCV1</accession>
<feature type="non-terminal residue" evidence="1">
    <location>
        <position position="1"/>
    </location>
</feature>
<proteinExistence type="predicted"/>
<sequence length="49" mass="5326">RTTGKSTKAARYCKLSSTATIPYVISSARKKSRDGGHMVGVLTDRRSII</sequence>
<evidence type="ECO:0000313" key="3">
    <source>
        <dbReference type="Proteomes" id="UP000053864"/>
    </source>
</evidence>
<dbReference type="AlphaFoldDB" id="W2HCV1"/>
<gene>
    <name evidence="1" type="ORF">L915_03783</name>
    <name evidence="2" type="ORF">L916_03721</name>
</gene>